<dbReference type="GO" id="GO:0036122">
    <property type="term" value="F:BMP binding"/>
    <property type="evidence" value="ECO:0007669"/>
    <property type="project" value="TreeGrafter"/>
</dbReference>
<evidence type="ECO:0000313" key="3">
    <source>
        <dbReference type="Proteomes" id="UP000248553"/>
    </source>
</evidence>
<dbReference type="InterPro" id="IPR052278">
    <property type="entry name" value="Chordin-like_regulators"/>
</dbReference>
<dbReference type="NCBIfam" id="TIGR04183">
    <property type="entry name" value="Por_Secre_tail"/>
    <property type="match status" value="1"/>
</dbReference>
<dbReference type="InterPro" id="IPR026444">
    <property type="entry name" value="Secre_tail"/>
</dbReference>
<feature type="domain" description="CHRD" evidence="1">
    <location>
        <begin position="493"/>
        <end position="624"/>
    </location>
</feature>
<organism evidence="2 3">
    <name type="scientific">Hymenobacter edaphi</name>
    <dbReference type="NCBI Taxonomy" id="2211146"/>
    <lineage>
        <taxon>Bacteria</taxon>
        <taxon>Pseudomonadati</taxon>
        <taxon>Bacteroidota</taxon>
        <taxon>Cytophagia</taxon>
        <taxon>Cytophagales</taxon>
        <taxon>Hymenobacteraceae</taxon>
        <taxon>Hymenobacter</taxon>
    </lineage>
</organism>
<keyword evidence="3" id="KW-1185">Reference proteome</keyword>
<dbReference type="GO" id="GO:0005615">
    <property type="term" value="C:extracellular space"/>
    <property type="evidence" value="ECO:0007669"/>
    <property type="project" value="TreeGrafter"/>
</dbReference>
<gene>
    <name evidence="2" type="ORF">DLM85_02010</name>
</gene>
<dbReference type="PANTHER" id="PTHR46526:SF1">
    <property type="entry name" value="CHORDIN"/>
    <property type="match status" value="1"/>
</dbReference>
<name>A0A328BUF0_9BACT</name>
<dbReference type="EMBL" id="QHKM01000001">
    <property type="protein sequence ID" value="RAK69656.1"/>
    <property type="molecule type" value="Genomic_DNA"/>
</dbReference>
<proteinExistence type="predicted"/>
<sequence>MMRPSLTTTAPKGPPWPACICSTERRMASRMKSGLGESIGERGNEPAKIRCRRATIRARTPSLKLALKTGRLVLRKAAARLPHNQTPFFLPNQTSSVMNQPSTLGRLFGLVAGLLLSLVARADHLRPHLLLGAQLTGDQEVPAVATAARGVASFTLNATRDTLFITGAFNGLSGPVTQAHVHDGARGVAGPVVTNLLPFITANRLRGFLTGADIDRAKLSKYLRGEYYINVHTAANPAGEIRGQIEVESDAEYAATLSGAQEVPAVTTSGTGLGTFNLSQDQTRLRFKVVVAGLGSAITNSHFHTGAAGVSGPVIVGTESFRTGNVIEGEITPTAAFLTALAAGQIYFNVHTVNNPGGEVRGQVLPTVRSLPHDARLTGAQMVPAVVTAGHAVAVLRLNTTLDTARIVVAHTGLSGAPTAVQFHAAEAGQPISASTLFASAALTPTSGNLLSFFLSGLTPAGLNLLLSGGGTVVFTTAANPNGEIRGQIYRLAREGYSFVLNGQQEAPNPVSSSGYGAGFVSIDRDQTNAHFALVWGGLSGPATNAHFHTGLFRQAGPVVFNLPPFFNNTTNPFEANGFWTAAAAQPFNLRRSQQFRRDSMYVNLHTATNPGGEIRGQVFRGARNLSRVLATEPAALVAGSLAAFPNPVREQLQLIFEGRVAAPGTIQVTDVLGRRVLSQTVRMQPGANNPTLGVSDLKAGIYFVTINVSGTKIVTKFAKE</sequence>
<dbReference type="Pfam" id="PF18962">
    <property type="entry name" value="Por_Secre_tail"/>
    <property type="match status" value="1"/>
</dbReference>
<feature type="domain" description="CHRD" evidence="1">
    <location>
        <begin position="127"/>
        <end position="250"/>
    </location>
</feature>
<dbReference type="Pfam" id="PF07452">
    <property type="entry name" value="CHRD"/>
    <property type="match status" value="4"/>
</dbReference>
<feature type="domain" description="CHRD" evidence="1">
    <location>
        <begin position="253"/>
        <end position="369"/>
    </location>
</feature>
<dbReference type="PANTHER" id="PTHR46526">
    <property type="entry name" value="CHORDIN"/>
    <property type="match status" value="1"/>
</dbReference>
<dbReference type="OrthoDB" id="571052at2"/>
<evidence type="ECO:0000259" key="1">
    <source>
        <dbReference type="PROSITE" id="PS50933"/>
    </source>
</evidence>
<protein>
    <recommendedName>
        <fullName evidence="1">CHRD domain-containing protein</fullName>
    </recommendedName>
</protein>
<dbReference type="AlphaFoldDB" id="A0A328BUF0"/>
<dbReference type="Proteomes" id="UP000248553">
    <property type="component" value="Unassembled WGS sequence"/>
</dbReference>
<reference evidence="3" key="1">
    <citation type="submission" date="2018-05" db="EMBL/GenBank/DDBJ databases">
        <authorList>
            <person name="Nie L."/>
        </authorList>
    </citation>
    <scope>NUCLEOTIDE SEQUENCE [LARGE SCALE GENOMIC DNA]</scope>
    <source>
        <strain evidence="3">NL</strain>
    </source>
</reference>
<dbReference type="InterPro" id="IPR010895">
    <property type="entry name" value="CHRD"/>
</dbReference>
<comment type="caution">
    <text evidence="2">The sequence shown here is derived from an EMBL/GenBank/DDBJ whole genome shotgun (WGS) entry which is preliminary data.</text>
</comment>
<dbReference type="SMART" id="SM00754">
    <property type="entry name" value="CHRD"/>
    <property type="match status" value="4"/>
</dbReference>
<accession>A0A328BUF0</accession>
<evidence type="ECO:0000313" key="2">
    <source>
        <dbReference type="EMBL" id="RAK69656.1"/>
    </source>
</evidence>
<dbReference type="PROSITE" id="PS50933">
    <property type="entry name" value="CHRD"/>
    <property type="match status" value="3"/>
</dbReference>